<evidence type="ECO:0008006" key="4">
    <source>
        <dbReference type="Google" id="ProtNLM"/>
    </source>
</evidence>
<dbReference type="InterPro" id="IPR025339">
    <property type="entry name" value="DUF4245"/>
</dbReference>
<dbReference type="Proteomes" id="UP000010729">
    <property type="component" value="Unassembled WGS sequence"/>
</dbReference>
<gene>
    <name evidence="2" type="ORF">D477_000435</name>
</gene>
<feature type="transmembrane region" description="Helical" evidence="1">
    <location>
        <begin position="30"/>
        <end position="50"/>
    </location>
</feature>
<accession>N1V4A7</accession>
<dbReference type="Pfam" id="PF14030">
    <property type="entry name" value="DUF4245"/>
    <property type="match status" value="1"/>
</dbReference>
<keyword evidence="1" id="KW-0472">Membrane</keyword>
<keyword evidence="1" id="KW-0812">Transmembrane</keyword>
<protein>
    <recommendedName>
        <fullName evidence="4">DUF4245 domain-containing protein</fullName>
    </recommendedName>
</protein>
<evidence type="ECO:0000313" key="3">
    <source>
        <dbReference type="Proteomes" id="UP000010729"/>
    </source>
</evidence>
<dbReference type="AlphaFoldDB" id="N1V4A7"/>
<name>N1V4A7_9MICC</name>
<evidence type="ECO:0000256" key="1">
    <source>
        <dbReference type="SAM" id="Phobius"/>
    </source>
</evidence>
<keyword evidence="1" id="KW-1133">Transmembrane helix</keyword>
<reference evidence="2 3" key="1">
    <citation type="journal article" date="2013" name="Genome Announc.">
        <title>Draft Genome Sequence of Arthrobacter crystallopoietes Strain BAB-32, Revealing Genes for Bioremediation.</title>
        <authorList>
            <person name="Joshi M.N."/>
            <person name="Pandit A.S."/>
            <person name="Sharma A."/>
            <person name="Pandya R.V."/>
            <person name="Desai S.M."/>
            <person name="Saxena A.K."/>
            <person name="Bagatharia S.B."/>
        </authorList>
    </citation>
    <scope>NUCLEOTIDE SEQUENCE [LARGE SCALE GENOMIC DNA]</scope>
    <source>
        <strain evidence="2 3">BAB-32</strain>
    </source>
</reference>
<proteinExistence type="predicted"/>
<keyword evidence="3" id="KW-1185">Reference proteome</keyword>
<dbReference type="EMBL" id="ANPE02000018">
    <property type="protein sequence ID" value="EMY36180.1"/>
    <property type="molecule type" value="Genomic_DNA"/>
</dbReference>
<sequence length="201" mass="21537">MSEVRPEQNDQPAPTPVLTAKQAKRANATVTGMLIALGLSIALFLPVFFLNPSSKSEVYERNINVAGVAQQAEGAAGYLPVAAELPEPWKANYARWNSGGSAKVPAWEVGYLTPNGQHIALVQTDQANPTWTAQQTENAPVTSDRQAGGETWELRDRGEGKKHLVLDKDGYTIILSGRGELDEFDTVAAAVVKALDTAPAK</sequence>
<organism evidence="2 3">
    <name type="scientific">Arthrobacter crystallopoietes BAB-32</name>
    <dbReference type="NCBI Taxonomy" id="1246476"/>
    <lineage>
        <taxon>Bacteria</taxon>
        <taxon>Bacillati</taxon>
        <taxon>Actinomycetota</taxon>
        <taxon>Actinomycetes</taxon>
        <taxon>Micrococcales</taxon>
        <taxon>Micrococcaceae</taxon>
        <taxon>Crystallibacter</taxon>
    </lineage>
</organism>
<comment type="caution">
    <text evidence="2">The sequence shown here is derived from an EMBL/GenBank/DDBJ whole genome shotgun (WGS) entry which is preliminary data.</text>
</comment>
<dbReference type="RefSeq" id="WP_005266145.1">
    <property type="nucleotide sequence ID" value="NZ_ANPE02000018.1"/>
</dbReference>
<evidence type="ECO:0000313" key="2">
    <source>
        <dbReference type="EMBL" id="EMY36180.1"/>
    </source>
</evidence>